<comment type="caution">
    <text evidence="11">The sequence shown here is derived from an EMBL/GenBank/DDBJ whole genome shotgun (WGS) entry which is preliminary data.</text>
</comment>
<name>A0A955IVT5_UNCKA</name>
<dbReference type="PANTHER" id="PTHR33540">
    <property type="entry name" value="TRNA THREONYLCARBAMOYLADENOSINE BIOSYNTHESIS PROTEIN TSAE"/>
    <property type="match status" value="1"/>
</dbReference>
<gene>
    <name evidence="11" type="primary">tsaE</name>
    <name evidence="11" type="ORF">KDA10_00310</name>
</gene>
<proteinExistence type="inferred from homology"/>
<keyword evidence="8" id="KW-0067">ATP-binding</keyword>
<keyword evidence="7" id="KW-0547">Nucleotide-binding</keyword>
<dbReference type="SUPFAM" id="SSF52540">
    <property type="entry name" value="P-loop containing nucleoside triphosphate hydrolases"/>
    <property type="match status" value="1"/>
</dbReference>
<dbReference type="InterPro" id="IPR027417">
    <property type="entry name" value="P-loop_NTPase"/>
</dbReference>
<evidence type="ECO:0000256" key="3">
    <source>
        <dbReference type="ARBA" id="ARBA00019010"/>
    </source>
</evidence>
<dbReference type="InterPro" id="IPR003442">
    <property type="entry name" value="T6A_TsaE"/>
</dbReference>
<evidence type="ECO:0000256" key="10">
    <source>
        <dbReference type="ARBA" id="ARBA00032441"/>
    </source>
</evidence>
<reference evidence="11" key="2">
    <citation type="journal article" date="2021" name="Microbiome">
        <title>Successional dynamics and alternative stable states in a saline activated sludge microbial community over 9 years.</title>
        <authorList>
            <person name="Wang Y."/>
            <person name="Ye J."/>
            <person name="Ju F."/>
            <person name="Liu L."/>
            <person name="Boyd J.A."/>
            <person name="Deng Y."/>
            <person name="Parks D.H."/>
            <person name="Jiang X."/>
            <person name="Yin X."/>
            <person name="Woodcroft B.J."/>
            <person name="Tyson G.W."/>
            <person name="Hugenholtz P."/>
            <person name="Polz M.F."/>
            <person name="Zhang T."/>
        </authorList>
    </citation>
    <scope>NUCLEOTIDE SEQUENCE</scope>
    <source>
        <strain evidence="11">HKST-UBA80</strain>
    </source>
</reference>
<evidence type="ECO:0000256" key="4">
    <source>
        <dbReference type="ARBA" id="ARBA00022490"/>
    </source>
</evidence>
<dbReference type="GO" id="GO:0005524">
    <property type="term" value="F:ATP binding"/>
    <property type="evidence" value="ECO:0007669"/>
    <property type="project" value="UniProtKB-KW"/>
</dbReference>
<comment type="similarity">
    <text evidence="2">Belongs to the TsaE family.</text>
</comment>
<dbReference type="GO" id="GO:0005737">
    <property type="term" value="C:cytoplasm"/>
    <property type="evidence" value="ECO:0007669"/>
    <property type="project" value="UniProtKB-SubCell"/>
</dbReference>
<protein>
    <recommendedName>
        <fullName evidence="3">tRNA threonylcarbamoyladenosine biosynthesis protein TsaE</fullName>
    </recommendedName>
    <alternativeName>
        <fullName evidence="10">t(6)A37 threonylcarbamoyladenosine biosynthesis protein TsaE</fullName>
    </alternativeName>
</protein>
<evidence type="ECO:0000256" key="7">
    <source>
        <dbReference type="ARBA" id="ARBA00022741"/>
    </source>
</evidence>
<dbReference type="Gene3D" id="3.40.50.300">
    <property type="entry name" value="P-loop containing nucleotide triphosphate hydrolases"/>
    <property type="match status" value="1"/>
</dbReference>
<evidence type="ECO:0000313" key="12">
    <source>
        <dbReference type="Proteomes" id="UP000714817"/>
    </source>
</evidence>
<dbReference type="GO" id="GO:0046872">
    <property type="term" value="F:metal ion binding"/>
    <property type="evidence" value="ECO:0007669"/>
    <property type="project" value="UniProtKB-KW"/>
</dbReference>
<evidence type="ECO:0000256" key="2">
    <source>
        <dbReference type="ARBA" id="ARBA00007599"/>
    </source>
</evidence>
<dbReference type="GO" id="GO:0002949">
    <property type="term" value="P:tRNA threonylcarbamoyladenosine modification"/>
    <property type="evidence" value="ECO:0007669"/>
    <property type="project" value="InterPro"/>
</dbReference>
<evidence type="ECO:0000256" key="6">
    <source>
        <dbReference type="ARBA" id="ARBA00022723"/>
    </source>
</evidence>
<keyword evidence="5" id="KW-0819">tRNA processing</keyword>
<evidence type="ECO:0000256" key="8">
    <source>
        <dbReference type="ARBA" id="ARBA00022840"/>
    </source>
</evidence>
<dbReference type="NCBIfam" id="TIGR00150">
    <property type="entry name" value="T6A_YjeE"/>
    <property type="match status" value="1"/>
</dbReference>
<sequence>MEYNITEISQTQKLAEKIAKEISENTVILLFGDLGSGKTTFSRFFSIAMGSENRVQSPTFVIHRQYIAPNNENVQRINHYDLYRITNKAELEDLSIYEALNEPEQVSLVEWPELLEKTQITAKIISIEFEDNNGKRIAKINTNN</sequence>
<comment type="subcellular location">
    <subcellularLocation>
        <location evidence="1">Cytoplasm</location>
    </subcellularLocation>
</comment>
<dbReference type="AlphaFoldDB" id="A0A955IVT5"/>
<keyword evidence="6" id="KW-0479">Metal-binding</keyword>
<evidence type="ECO:0000313" key="11">
    <source>
        <dbReference type="EMBL" id="MCA9301801.1"/>
    </source>
</evidence>
<keyword evidence="4" id="KW-0963">Cytoplasm</keyword>
<dbReference type="Pfam" id="PF02367">
    <property type="entry name" value="TsaE"/>
    <property type="match status" value="1"/>
</dbReference>
<organism evidence="11 12">
    <name type="scientific">candidate division WWE3 bacterium</name>
    <dbReference type="NCBI Taxonomy" id="2053526"/>
    <lineage>
        <taxon>Bacteria</taxon>
        <taxon>Katanobacteria</taxon>
    </lineage>
</organism>
<accession>A0A955IVT5</accession>
<dbReference type="Proteomes" id="UP000714817">
    <property type="component" value="Unassembled WGS sequence"/>
</dbReference>
<dbReference type="PANTHER" id="PTHR33540:SF2">
    <property type="entry name" value="TRNA THREONYLCARBAMOYLADENOSINE BIOSYNTHESIS PROTEIN TSAE"/>
    <property type="match status" value="1"/>
</dbReference>
<evidence type="ECO:0000256" key="9">
    <source>
        <dbReference type="ARBA" id="ARBA00022842"/>
    </source>
</evidence>
<dbReference type="EMBL" id="JAGQNY010000001">
    <property type="protein sequence ID" value="MCA9301801.1"/>
    <property type="molecule type" value="Genomic_DNA"/>
</dbReference>
<reference evidence="11" key="1">
    <citation type="submission" date="2020-04" db="EMBL/GenBank/DDBJ databases">
        <authorList>
            <person name="Zhang T."/>
        </authorList>
    </citation>
    <scope>NUCLEOTIDE SEQUENCE</scope>
    <source>
        <strain evidence="11">HKST-UBA80</strain>
    </source>
</reference>
<keyword evidence="9" id="KW-0460">Magnesium</keyword>
<evidence type="ECO:0000256" key="5">
    <source>
        <dbReference type="ARBA" id="ARBA00022694"/>
    </source>
</evidence>
<evidence type="ECO:0000256" key="1">
    <source>
        <dbReference type="ARBA" id="ARBA00004496"/>
    </source>
</evidence>